<feature type="domain" description="Major facilitator superfamily (MFS) profile" evidence="9">
    <location>
        <begin position="192"/>
        <end position="385"/>
    </location>
</feature>
<evidence type="ECO:0000256" key="3">
    <source>
        <dbReference type="ARBA" id="ARBA00022475"/>
    </source>
</evidence>
<keyword evidence="7 8" id="KW-0472">Membrane</keyword>
<keyword evidence="3" id="KW-1003">Cell membrane</keyword>
<evidence type="ECO:0000256" key="8">
    <source>
        <dbReference type="SAM" id="Phobius"/>
    </source>
</evidence>
<feature type="transmembrane region" description="Helical" evidence="8">
    <location>
        <begin position="262"/>
        <end position="281"/>
    </location>
</feature>
<dbReference type="PANTHER" id="PTHR23522:SF10">
    <property type="entry name" value="3-PHENYLPROPIONIC ACID TRANSPORTER-RELATED"/>
    <property type="match status" value="1"/>
</dbReference>
<accession>A0A267ME13</accession>
<feature type="transmembrane region" description="Helical" evidence="8">
    <location>
        <begin position="199"/>
        <end position="219"/>
    </location>
</feature>
<dbReference type="GO" id="GO:0030395">
    <property type="term" value="F:lactose binding"/>
    <property type="evidence" value="ECO:0007669"/>
    <property type="project" value="TreeGrafter"/>
</dbReference>
<dbReference type="Proteomes" id="UP000216024">
    <property type="component" value="Unassembled WGS sequence"/>
</dbReference>
<dbReference type="AlphaFoldDB" id="A0A267ME13"/>
<dbReference type="GO" id="GO:0005886">
    <property type="term" value="C:plasma membrane"/>
    <property type="evidence" value="ECO:0007669"/>
    <property type="project" value="UniProtKB-SubCell"/>
</dbReference>
<evidence type="ECO:0000313" key="10">
    <source>
        <dbReference type="EMBL" id="PAB57033.1"/>
    </source>
</evidence>
<dbReference type="SUPFAM" id="SSF103473">
    <property type="entry name" value="MFS general substrate transporter"/>
    <property type="match status" value="1"/>
</dbReference>
<dbReference type="PROSITE" id="PS50850">
    <property type="entry name" value="MFS"/>
    <property type="match status" value="1"/>
</dbReference>
<keyword evidence="5 8" id="KW-0812">Transmembrane</keyword>
<evidence type="ECO:0000256" key="2">
    <source>
        <dbReference type="ARBA" id="ARBA00022448"/>
    </source>
</evidence>
<keyword evidence="6 8" id="KW-1133">Transmembrane helix</keyword>
<dbReference type="PANTHER" id="PTHR23522">
    <property type="entry name" value="BLL5896 PROTEIN"/>
    <property type="match status" value="1"/>
</dbReference>
<reference evidence="10 11" key="1">
    <citation type="submission" date="2017-06" db="EMBL/GenBank/DDBJ databases">
        <title>Draft genome sequence of anaerobic fermentative bacterium Anaeromicrobium sediminis DY2726D isolated from West Pacific Ocean sediments.</title>
        <authorList>
            <person name="Zeng X."/>
        </authorList>
    </citation>
    <scope>NUCLEOTIDE SEQUENCE [LARGE SCALE GENOMIC DNA]</scope>
    <source>
        <strain evidence="10 11">DY2726D</strain>
    </source>
</reference>
<feature type="transmembrane region" description="Helical" evidence="8">
    <location>
        <begin position="287"/>
        <end position="311"/>
    </location>
</feature>
<dbReference type="InterPro" id="IPR036259">
    <property type="entry name" value="MFS_trans_sf"/>
</dbReference>
<protein>
    <recommendedName>
        <fullName evidence="9">Major facilitator superfamily (MFS) profile domain-containing protein</fullName>
    </recommendedName>
</protein>
<feature type="transmembrane region" description="Helical" evidence="8">
    <location>
        <begin position="323"/>
        <end position="343"/>
    </location>
</feature>
<keyword evidence="11" id="KW-1185">Reference proteome</keyword>
<dbReference type="InterPro" id="IPR026032">
    <property type="entry name" value="HcaT-like"/>
</dbReference>
<dbReference type="GO" id="GO:0015528">
    <property type="term" value="F:lactose:proton symporter activity"/>
    <property type="evidence" value="ECO:0007669"/>
    <property type="project" value="TreeGrafter"/>
</dbReference>
<dbReference type="InterPro" id="IPR024989">
    <property type="entry name" value="MFS_assoc_dom"/>
</dbReference>
<evidence type="ECO:0000256" key="6">
    <source>
        <dbReference type="ARBA" id="ARBA00022989"/>
    </source>
</evidence>
<feature type="transmembrane region" description="Helical" evidence="8">
    <location>
        <begin position="355"/>
        <end position="374"/>
    </location>
</feature>
<keyword evidence="4" id="KW-0997">Cell inner membrane</keyword>
<feature type="transmembrane region" description="Helical" evidence="8">
    <location>
        <begin position="93"/>
        <end position="112"/>
    </location>
</feature>
<dbReference type="InterPro" id="IPR020846">
    <property type="entry name" value="MFS_dom"/>
</dbReference>
<comment type="subcellular location">
    <subcellularLocation>
        <location evidence="1">Cell inner membrane</location>
        <topology evidence="1">Multi-pass membrane protein</topology>
    </subcellularLocation>
</comment>
<organism evidence="10 11">
    <name type="scientific">Anaeromicrobium sediminis</name>
    <dbReference type="NCBI Taxonomy" id="1478221"/>
    <lineage>
        <taxon>Bacteria</taxon>
        <taxon>Bacillati</taxon>
        <taxon>Bacillota</taxon>
        <taxon>Clostridia</taxon>
        <taxon>Peptostreptococcales</taxon>
        <taxon>Thermotaleaceae</taxon>
        <taxon>Anaeromicrobium</taxon>
    </lineage>
</organism>
<feature type="transmembrane region" description="Helical" evidence="8">
    <location>
        <begin position="133"/>
        <end position="152"/>
    </location>
</feature>
<feature type="transmembrane region" description="Helical" evidence="8">
    <location>
        <begin position="158"/>
        <end position="178"/>
    </location>
</feature>
<comment type="caution">
    <text evidence="10">The sequence shown here is derived from an EMBL/GenBank/DDBJ whole genome shotgun (WGS) entry which is preliminary data.</text>
</comment>
<name>A0A267ME13_9FIRM</name>
<feature type="transmembrane region" description="Helical" evidence="8">
    <location>
        <begin position="42"/>
        <end position="59"/>
    </location>
</feature>
<dbReference type="RefSeq" id="WP_095135652.1">
    <property type="nucleotide sequence ID" value="NZ_NIBG01000029.1"/>
</dbReference>
<keyword evidence="2" id="KW-0813">Transport</keyword>
<dbReference type="PIRSF" id="PIRSF004925">
    <property type="entry name" value="HcaT"/>
    <property type="match status" value="1"/>
</dbReference>
<evidence type="ECO:0000256" key="5">
    <source>
        <dbReference type="ARBA" id="ARBA00022692"/>
    </source>
</evidence>
<gene>
    <name evidence="10" type="ORF">CCE28_19835</name>
</gene>
<evidence type="ECO:0000256" key="7">
    <source>
        <dbReference type="ARBA" id="ARBA00023136"/>
    </source>
</evidence>
<evidence type="ECO:0000256" key="1">
    <source>
        <dbReference type="ARBA" id="ARBA00004429"/>
    </source>
</evidence>
<dbReference type="Pfam" id="PF12832">
    <property type="entry name" value="MFS_1_like"/>
    <property type="match status" value="1"/>
</dbReference>
<feature type="transmembrane region" description="Helical" evidence="8">
    <location>
        <begin position="231"/>
        <end position="250"/>
    </location>
</feature>
<proteinExistence type="predicted"/>
<dbReference type="Gene3D" id="1.20.1250.20">
    <property type="entry name" value="MFS general substrate transporter like domains"/>
    <property type="match status" value="2"/>
</dbReference>
<feature type="transmembrane region" description="Helical" evidence="8">
    <location>
        <begin position="71"/>
        <end position="87"/>
    </location>
</feature>
<feature type="transmembrane region" description="Helical" evidence="8">
    <location>
        <begin position="12"/>
        <end position="30"/>
    </location>
</feature>
<evidence type="ECO:0000256" key="4">
    <source>
        <dbReference type="ARBA" id="ARBA00022519"/>
    </source>
</evidence>
<dbReference type="EMBL" id="NIBG01000029">
    <property type="protein sequence ID" value="PAB57033.1"/>
    <property type="molecule type" value="Genomic_DNA"/>
</dbReference>
<evidence type="ECO:0000313" key="11">
    <source>
        <dbReference type="Proteomes" id="UP000216024"/>
    </source>
</evidence>
<sequence>MNKLAVRFFAYYFVYFGSLPMFNLFIPIFLKNKGFTQTKIGILLSLAQIIGIGAMPFWANITDKSKSKNNILRLILICSAIAMFTFSKMDNEYSLYILYGLFAFFNCALIFLGDTITLEVADKNNLDYGKIRLGGTLGFSVFAIVAGKIASIKLDYVFVAYVIMIILSICVLSSLPKVEGHGTKKNKGNIALLLKNKNIRIVLCFNAMIFITIAFYNSFFSIYFNELTQDSLLMGLAFFMAAFMEIPFLLKSKYILKKMGPYKLMMSGLVITSARWIIMSFNFNPYIAILLQGLHGWGFIVFTYVMINYIYNNVPKELRASGQSLVSLSSAAGISGIIGNQLGGYLSDAFGVRNVFLGNGIFLVVVMILLMMFYPRDNVVKEDKI</sequence>
<dbReference type="OrthoDB" id="65739at2"/>
<evidence type="ECO:0000259" key="9">
    <source>
        <dbReference type="PROSITE" id="PS50850"/>
    </source>
</evidence>